<gene>
    <name evidence="1" type="ORF">AVEN_66875_1</name>
</gene>
<proteinExistence type="predicted"/>
<protein>
    <submittedName>
        <fullName evidence="1">Uncharacterized protein</fullName>
    </submittedName>
</protein>
<reference evidence="1 2" key="1">
    <citation type="journal article" date="2019" name="Sci. Rep.">
        <title>Orb-weaving spider Araneus ventricosus genome elucidates the spidroin gene catalogue.</title>
        <authorList>
            <person name="Kono N."/>
            <person name="Nakamura H."/>
            <person name="Ohtoshi R."/>
            <person name="Moran D.A.P."/>
            <person name="Shinohara A."/>
            <person name="Yoshida Y."/>
            <person name="Fujiwara M."/>
            <person name="Mori M."/>
            <person name="Tomita M."/>
            <person name="Arakawa K."/>
        </authorList>
    </citation>
    <scope>NUCLEOTIDE SEQUENCE [LARGE SCALE GENOMIC DNA]</scope>
</reference>
<name>A0A4Y1ZWL8_ARAVE</name>
<organism evidence="1 2">
    <name type="scientific">Araneus ventricosus</name>
    <name type="common">Orbweaver spider</name>
    <name type="synonym">Epeira ventricosa</name>
    <dbReference type="NCBI Taxonomy" id="182803"/>
    <lineage>
        <taxon>Eukaryota</taxon>
        <taxon>Metazoa</taxon>
        <taxon>Ecdysozoa</taxon>
        <taxon>Arthropoda</taxon>
        <taxon>Chelicerata</taxon>
        <taxon>Arachnida</taxon>
        <taxon>Araneae</taxon>
        <taxon>Araneomorphae</taxon>
        <taxon>Entelegynae</taxon>
        <taxon>Araneoidea</taxon>
        <taxon>Araneidae</taxon>
        <taxon>Araneus</taxon>
    </lineage>
</organism>
<dbReference type="Proteomes" id="UP000499080">
    <property type="component" value="Unassembled WGS sequence"/>
</dbReference>
<feature type="non-terminal residue" evidence="1">
    <location>
        <position position="1"/>
    </location>
</feature>
<accession>A0A4Y1ZWL8</accession>
<sequence length="74" mass="7971">ELEYGVPLCSVTFGNIAIAGGSDCYENIVPAFFQQFTNDSELLNMPLVSETFGIAISGGRLLLIEHCLVGQIAY</sequence>
<dbReference type="AlphaFoldDB" id="A0A4Y1ZWL8"/>
<dbReference type="EMBL" id="BGPR01078779">
    <property type="protein sequence ID" value="GBL71835.1"/>
    <property type="molecule type" value="Genomic_DNA"/>
</dbReference>
<evidence type="ECO:0000313" key="1">
    <source>
        <dbReference type="EMBL" id="GBL71835.1"/>
    </source>
</evidence>
<keyword evidence="2" id="KW-1185">Reference proteome</keyword>
<comment type="caution">
    <text evidence="1">The sequence shown here is derived from an EMBL/GenBank/DDBJ whole genome shotgun (WGS) entry which is preliminary data.</text>
</comment>
<evidence type="ECO:0000313" key="2">
    <source>
        <dbReference type="Proteomes" id="UP000499080"/>
    </source>
</evidence>